<sequence length="1448" mass="161001">MEKQGSGSLELQCVGKLEIARPKPVGLLIGSIPVTTEAIHSFSSAALVPSPNTVSAPRYREIPTETDLNALPLLSSIPERVLPIAATQSRTNGDESWQGGPITSSLARKGEALAVTGLAEYGDELDVIAPVDILKQIFKIPYSKARVSVAVRRVGQTLILNSGPDIEEGEKLIRRQNHQPKCVDQSLFLNFAMHSVRMEACDCPPSHNTSSNEQFKSSISADECMSSEGSIGSSNHPMQGHHAPDRKREDIVQGDKYAHQEEFLSGGKENLFWGKKKNKRHKVSEAIKKVSEVKEKPRCPVQESEKYRKVGADDFLRILFWQFHNFRMLLGSDLLIFSNEKFAAVSLHLWDVSRKVTPLTWLEAWLDNFMASVPELAICYHQNGVVQGYELLKTDEIFMLKGVSDDGTPAFHPHVVQQNGLSVMRFLQENCKQDPGAYWLHKSAGEDFIQLFDLSVIPKNHSADKCHDGSGSLPSLIYRGRSDSVLSLGTLLYRIAHRLSLSMSSSNRARCASFFQKCLSFLDEPDHLVVRALAHEQFARLLLTYNGEFELTSAVPPVKSEVIISDAEEESFEFISGFSTSSIQDIVYPPVVSAIEKRENAESLQHAEKEKSPQTSIGQDIPSPRMPEVVDLAEGNRNVSDVDSDDFAVSNLLNKTEDLVQTVSDTLSSKLAAIHHVSQAIKSLRWRRQFQTARKDLNLDNEVDDDLTSSMDFSVCACGDSDCIEVCDIREWLPTSKIDDKLWKLVLLLGESYLGLGQVHKDDGQLYQALKVVELACLVYGSMPQDAGFISSMVCSSFTEHDGKSENEKSAMHGDVVLSSNYLFWSKAWTLVGDVHVDFYLMKGQEVSSQRERKECTKNLKISSEVLKEVVRLKKKIGQFNENCSSCSLVNCSCRSDRASSGSSASSSARNSYPSGYGRKLSKKSHGRNIHADTGGYNNHASPKVGPNNTYGAEQMKHHKSDTCDDSRNENLRISDAMEEMNLTTAGSSETGDVSKEKDDARYAEETLPETTSKGKSATKSGGIFKFLRGSVNGDADYNLSVAMNCYEEALKTIDGLSPDSTEFQSILKKEGWVCNELGRNRLERKDLGGAETAFVKAIDAFRQVEDHTNAILINCNLGHGRRALAEDMVSKVENLKKHAIFRNAYAQALETAKLQYSEALRYYGAAKTELNAFLEKVGPLSSSLKTEVNTQFAHTYLKLGMLLASENTVAGVYENCVLEDCSSSRPSQAQTEHRKHEISANDAIREALAVYESLGELRRQEAAYAHFQLACYQRDCILRFMESDPKKNNLSKVESSVVQKVKQYAALAERNWQKAIDFYGPKTHPVMFLTILIDRSALSFSLSTYLHSSTMLESALTRLLEGRHASESTLLRDQTPEICPKFWSHLQTVLKNMLATTRSTRGNKYPVSPQQAPGKSSDAKKLSELYKTSLKSPDFSQLHKMHSLWNA</sequence>
<feature type="compositionally biased region" description="Polar residues" evidence="1">
    <location>
        <begin position="936"/>
        <end position="952"/>
    </location>
</feature>
<evidence type="ECO:0000259" key="2">
    <source>
        <dbReference type="Pfam" id="PF23788"/>
    </source>
</evidence>
<feature type="compositionally biased region" description="Low complexity" evidence="1">
    <location>
        <begin position="899"/>
        <end position="915"/>
    </location>
</feature>
<proteinExistence type="predicted"/>
<dbReference type="Proteomes" id="UP001190926">
    <property type="component" value="Unassembled WGS sequence"/>
</dbReference>
<dbReference type="Pfam" id="PF23788">
    <property type="entry name" value="EDRF1_N"/>
    <property type="match status" value="1"/>
</dbReference>
<keyword evidence="4" id="KW-1185">Reference proteome</keyword>
<feature type="region of interest" description="Disordered" evidence="1">
    <location>
        <begin position="600"/>
        <end position="626"/>
    </location>
</feature>
<dbReference type="Gene3D" id="1.25.40.10">
    <property type="entry name" value="Tetratricopeptide repeat domain"/>
    <property type="match status" value="1"/>
</dbReference>
<feature type="region of interest" description="Disordered" evidence="1">
    <location>
        <begin position="1401"/>
        <end position="1421"/>
    </location>
</feature>
<feature type="compositionally biased region" description="Basic and acidic residues" evidence="1">
    <location>
        <begin position="993"/>
        <end position="1005"/>
    </location>
</feature>
<dbReference type="EMBL" id="SDAM02000053">
    <property type="protein sequence ID" value="KAH6834106.1"/>
    <property type="molecule type" value="Genomic_DNA"/>
</dbReference>
<dbReference type="InterPro" id="IPR011990">
    <property type="entry name" value="TPR-like_helical_dom_sf"/>
</dbReference>
<comment type="caution">
    <text evidence="3">The sequence shown here is derived from an EMBL/GenBank/DDBJ whole genome shotgun (WGS) entry which is preliminary data.</text>
</comment>
<feature type="region of interest" description="Disordered" evidence="1">
    <location>
        <begin position="983"/>
        <end position="1016"/>
    </location>
</feature>
<feature type="compositionally biased region" description="Basic residues" evidence="1">
    <location>
        <begin position="920"/>
        <end position="929"/>
    </location>
</feature>
<dbReference type="PANTHER" id="PTHR15000">
    <property type="entry name" value="ERYTHROID DIFFERENTIATION-RELATED FACTOR 1"/>
    <property type="match status" value="1"/>
</dbReference>
<evidence type="ECO:0000313" key="4">
    <source>
        <dbReference type="Proteomes" id="UP001190926"/>
    </source>
</evidence>
<name>A0AAD4JHZ3_PERFH</name>
<dbReference type="PANTHER" id="PTHR15000:SF1">
    <property type="entry name" value="ERYTHROID DIFFERENTIATION-RELATED FACTOR 1"/>
    <property type="match status" value="1"/>
</dbReference>
<feature type="region of interest" description="Disordered" evidence="1">
    <location>
        <begin position="224"/>
        <end position="247"/>
    </location>
</feature>
<feature type="compositionally biased region" description="Polar residues" evidence="1">
    <location>
        <begin position="227"/>
        <end position="237"/>
    </location>
</feature>
<dbReference type="GO" id="GO:0045893">
    <property type="term" value="P:positive regulation of DNA-templated transcription"/>
    <property type="evidence" value="ECO:0007669"/>
    <property type="project" value="TreeGrafter"/>
</dbReference>
<gene>
    <name evidence="3" type="ORF">C2S53_017000</name>
</gene>
<feature type="region of interest" description="Disordered" evidence="1">
    <location>
        <begin position="899"/>
        <end position="968"/>
    </location>
</feature>
<protein>
    <submittedName>
        <fullName evidence="3">Erythroid differentiation factor-like protein</fullName>
    </submittedName>
</protein>
<evidence type="ECO:0000313" key="3">
    <source>
        <dbReference type="EMBL" id="KAH6834106.1"/>
    </source>
</evidence>
<feature type="compositionally biased region" description="Polar residues" evidence="1">
    <location>
        <begin position="1401"/>
        <end position="1415"/>
    </location>
</feature>
<feature type="compositionally biased region" description="Polar residues" evidence="1">
    <location>
        <begin position="983"/>
        <end position="992"/>
    </location>
</feature>
<feature type="domain" description="EDRF1 N-terminal" evidence="2">
    <location>
        <begin position="121"/>
        <end position="570"/>
    </location>
</feature>
<evidence type="ECO:0000256" key="1">
    <source>
        <dbReference type="SAM" id="MobiDB-lite"/>
    </source>
</evidence>
<organism evidence="3 4">
    <name type="scientific">Perilla frutescens var. hirtella</name>
    <name type="common">Perilla citriodora</name>
    <name type="synonym">Perilla setoyensis</name>
    <dbReference type="NCBI Taxonomy" id="608512"/>
    <lineage>
        <taxon>Eukaryota</taxon>
        <taxon>Viridiplantae</taxon>
        <taxon>Streptophyta</taxon>
        <taxon>Embryophyta</taxon>
        <taxon>Tracheophyta</taxon>
        <taxon>Spermatophyta</taxon>
        <taxon>Magnoliopsida</taxon>
        <taxon>eudicotyledons</taxon>
        <taxon>Gunneridae</taxon>
        <taxon>Pentapetalae</taxon>
        <taxon>asterids</taxon>
        <taxon>lamiids</taxon>
        <taxon>Lamiales</taxon>
        <taxon>Lamiaceae</taxon>
        <taxon>Nepetoideae</taxon>
        <taxon>Elsholtzieae</taxon>
        <taxon>Perilla</taxon>
    </lineage>
</organism>
<dbReference type="InterPro" id="IPR056582">
    <property type="entry name" value="EDRF1_N"/>
</dbReference>
<feature type="compositionally biased region" description="Basic and acidic residues" evidence="1">
    <location>
        <begin position="600"/>
        <end position="612"/>
    </location>
</feature>
<accession>A0AAD4JHZ3</accession>
<reference evidence="3 4" key="1">
    <citation type="journal article" date="2021" name="Nat. Commun.">
        <title>Incipient diploidization of the medicinal plant Perilla within 10,000 years.</title>
        <authorList>
            <person name="Zhang Y."/>
            <person name="Shen Q."/>
            <person name="Leng L."/>
            <person name="Zhang D."/>
            <person name="Chen S."/>
            <person name="Shi Y."/>
            <person name="Ning Z."/>
            <person name="Chen S."/>
        </authorList>
    </citation>
    <scope>NUCLEOTIDE SEQUENCE [LARGE SCALE GENOMIC DNA]</scope>
    <source>
        <strain evidence="4">cv. PC099</strain>
    </source>
</reference>